<evidence type="ECO:0000313" key="2">
    <source>
        <dbReference type="EMBL" id="EJW95905.1"/>
    </source>
</evidence>
<dbReference type="AlphaFoldDB" id="J9C7R7"/>
<comment type="caution">
    <text evidence="2">The sequence shown here is derived from an EMBL/GenBank/DDBJ whole genome shotgun (WGS) entry which is preliminary data.</text>
</comment>
<name>J9C7R7_9ZZZZ</name>
<feature type="transmembrane region" description="Helical" evidence="1">
    <location>
        <begin position="12"/>
        <end position="33"/>
    </location>
</feature>
<reference evidence="2" key="1">
    <citation type="journal article" date="2012" name="PLoS ONE">
        <title>Gene sets for utilization of primary and secondary nutrition supplies in the distal gut of endangered iberian lynx.</title>
        <authorList>
            <person name="Alcaide M."/>
            <person name="Messina E."/>
            <person name="Richter M."/>
            <person name="Bargiela R."/>
            <person name="Peplies J."/>
            <person name="Huws S.A."/>
            <person name="Newbold C.J."/>
            <person name="Golyshin P.N."/>
            <person name="Simon M.A."/>
            <person name="Lopez G."/>
            <person name="Yakimov M.M."/>
            <person name="Ferrer M."/>
        </authorList>
    </citation>
    <scope>NUCLEOTIDE SEQUENCE</scope>
</reference>
<sequence length="36" mass="4051">MGVGNEIDHHFVFPMVLSFSFVLGCSSIEFLIINIH</sequence>
<accession>J9C7R7</accession>
<protein>
    <submittedName>
        <fullName evidence="2">Uncharacterized protein</fullName>
    </submittedName>
</protein>
<keyword evidence="1" id="KW-0472">Membrane</keyword>
<organism evidence="2">
    <name type="scientific">gut metagenome</name>
    <dbReference type="NCBI Taxonomy" id="749906"/>
    <lineage>
        <taxon>unclassified sequences</taxon>
        <taxon>metagenomes</taxon>
        <taxon>organismal metagenomes</taxon>
    </lineage>
</organism>
<proteinExistence type="predicted"/>
<dbReference type="EMBL" id="AMCI01005559">
    <property type="protein sequence ID" value="EJW95905.1"/>
    <property type="molecule type" value="Genomic_DNA"/>
</dbReference>
<gene>
    <name evidence="2" type="ORF">EVA_15988</name>
</gene>
<keyword evidence="1" id="KW-1133">Transmembrane helix</keyword>
<keyword evidence="1" id="KW-0812">Transmembrane</keyword>
<evidence type="ECO:0000256" key="1">
    <source>
        <dbReference type="SAM" id="Phobius"/>
    </source>
</evidence>